<dbReference type="Gene3D" id="3.30.360.10">
    <property type="entry name" value="Dihydrodipicolinate Reductase, domain 2"/>
    <property type="match status" value="1"/>
</dbReference>
<dbReference type="PANTHER" id="PTHR11133">
    <property type="entry name" value="SACCHAROPINE DEHYDROGENASE"/>
    <property type="match status" value="1"/>
</dbReference>
<reference evidence="5 6" key="1">
    <citation type="submission" date="2016-07" db="EMBL/GenBank/DDBJ databases">
        <title>Pervasive Adenine N6-methylation of Active Genes in Fungi.</title>
        <authorList>
            <consortium name="DOE Joint Genome Institute"/>
            <person name="Mondo S.J."/>
            <person name="Dannebaum R.O."/>
            <person name="Kuo R.C."/>
            <person name="Labutti K."/>
            <person name="Haridas S."/>
            <person name="Kuo A."/>
            <person name="Salamov A."/>
            <person name="Ahrendt S.R."/>
            <person name="Lipzen A."/>
            <person name="Sullivan W."/>
            <person name="Andreopoulos W.B."/>
            <person name="Clum A."/>
            <person name="Lindquist E."/>
            <person name="Daum C."/>
            <person name="Ramamoorthy G.K."/>
            <person name="Gryganskyi A."/>
            <person name="Culley D."/>
            <person name="Magnuson J.K."/>
            <person name="James T.Y."/>
            <person name="O'Malley M.A."/>
            <person name="Stajich J.E."/>
            <person name="Spatafora J.W."/>
            <person name="Visel A."/>
            <person name="Grigoriev I.V."/>
        </authorList>
    </citation>
    <scope>NUCLEOTIDE SEQUENCE [LARGE SCALE GENOMIC DNA]</scope>
    <source>
        <strain evidence="5 6">68-887.2</strain>
    </source>
</reference>
<dbReference type="SUPFAM" id="SSF51735">
    <property type="entry name" value="NAD(P)-binding Rossmann-fold domains"/>
    <property type="match status" value="1"/>
</dbReference>
<dbReference type="SUPFAM" id="SSF55347">
    <property type="entry name" value="Glyceraldehyde-3-phosphate dehydrogenase-like, C-terminal domain"/>
    <property type="match status" value="1"/>
</dbReference>
<feature type="domain" description="Alanine dehydrogenase/pyridine nucleotide transhydrogenase N-terminal" evidence="4">
    <location>
        <begin position="26"/>
        <end position="171"/>
    </location>
</feature>
<dbReference type="InterPro" id="IPR036291">
    <property type="entry name" value="NAD(P)-bd_dom_sf"/>
</dbReference>
<gene>
    <name evidence="5" type="ORF">BCR39DRAFT_522528</name>
</gene>
<dbReference type="STRING" id="71784.A0A1Y2BCE3"/>
<evidence type="ECO:0000256" key="2">
    <source>
        <dbReference type="ARBA" id="ARBA00023002"/>
    </source>
</evidence>
<keyword evidence="2" id="KW-0560">Oxidoreductase</keyword>
<keyword evidence="1" id="KW-0521">NADP</keyword>
<evidence type="ECO:0000256" key="1">
    <source>
        <dbReference type="ARBA" id="ARBA00022857"/>
    </source>
</evidence>
<dbReference type="FunFam" id="3.30.360.10:FF:000008">
    <property type="entry name" value="Alpha-aminoadipic semialdehyde synthase, mitochondrial"/>
    <property type="match status" value="1"/>
</dbReference>
<dbReference type="SUPFAM" id="SSF52283">
    <property type="entry name" value="Formate/glycerate dehydrogenase catalytic domain-like"/>
    <property type="match status" value="1"/>
</dbReference>
<dbReference type="FunFam" id="3.40.50.720:FF:000072">
    <property type="entry name" value="Saccharopine dehydrogenase [NADP(+), L-glutamate-forming]"/>
    <property type="match status" value="1"/>
</dbReference>
<dbReference type="GO" id="GO:0004753">
    <property type="term" value="F:saccharopine dehydrogenase activity"/>
    <property type="evidence" value="ECO:0007669"/>
    <property type="project" value="TreeGrafter"/>
</dbReference>
<dbReference type="PANTHER" id="PTHR11133:SF22">
    <property type="entry name" value="ALPHA-AMINOADIPIC SEMIALDEHYDE SYNTHASE, MITOCHONDRIAL"/>
    <property type="match status" value="1"/>
</dbReference>
<comment type="caution">
    <text evidence="5">The sequence shown here is derived from an EMBL/GenBank/DDBJ whole genome shotgun (WGS) entry which is preliminary data.</text>
</comment>
<dbReference type="Pfam" id="PF03435">
    <property type="entry name" value="Sacchrp_dh_NADP"/>
    <property type="match status" value="1"/>
</dbReference>
<dbReference type="AlphaFoldDB" id="A0A1Y2BCE3"/>
<dbReference type="Proteomes" id="UP000193986">
    <property type="component" value="Unassembled WGS sequence"/>
</dbReference>
<dbReference type="Pfam" id="PF16653">
    <property type="entry name" value="Sacchrp_dh_C"/>
    <property type="match status" value="1"/>
</dbReference>
<accession>A0A1Y2BCE3</accession>
<sequence>MIPLRRARLASLRSISQHHRLLTTLGIRREDPTRIWERRVPLTPHAISSLLSTHGDELAVEVESCQRRCFPDHTYAQVGAKIVPCLSRDVDLVLGIKEPPVPQVQALVQGQTKKRSWMVFSHTHKGQEYNTPLLASFLGTEKQQTLLDWELLTGPSKRGKLERVAAFGWFAGAVGAGEALSLTGLALLKRGIATPLLHLPRPYTFSTLNAFKSALRETGDAVKSQPAEEGSGAEGPIVIGYTGAGRVSDGVKDMLQELGVEWVSAEDLPKLSGQAAQNRIYACAITPSSYFTRSDGSSYSRDDYFANPDKYQSTFAKNIAPFLTTLINGAGWQIGFPSIMSNADMVSLGRSKLAAVQDITADLKGNLEFVDRHTTIDQPYFEGPNGILVSVVDILPTELAADASEHFSHCIMPYINHFISSPNVPGEVADSLQRATIVDSGELTRPHQWLKARVDSWNTNPGEEIVPPIQTPTSSWRGVEGAVRLRGKKQIRRDGGKKKVLLLGSGLVAGPAVEVFAARKDILLAIASNNAVEAKALAKDSSNVETMLLDVSDEEALGRAVSSSDVVVSLLPAPMHPQVAKHCITYGKHLVTASYVSPEMKALHQAAVEKDVLLLGECGLDPGIDSMAAMRILDRVRREGKQVRSFISWCGGLPEPSASNVPLGYKFSWSPKAVLTAAQNDAVFKLDGKIQHIAGSELLAKHFPKVDLWKGLALEGLANRDSMPYASKYGLGEIDELTDLFRGTLRYQGFSRVLDAFRAQGLISSSLLPKIPGSWSEFVKACRSASEYSGHQYESEAEDALDWLLSTRSGSPPPVFPSNIPPVPIDIFAYLLSDQLKYQPHEIDSCLLHHTFKLSIPGSRKHQTVTASLLSYGTKSSHSAMAMTVSKTLAFAALRVLDGEVKARGVMGPYEREVWEGVLDRLEFEGVKVQERWE</sequence>
<dbReference type="SMART" id="SM01003">
    <property type="entry name" value="AlaDh_PNT_N"/>
    <property type="match status" value="1"/>
</dbReference>
<dbReference type="InterPro" id="IPR051168">
    <property type="entry name" value="AASS"/>
</dbReference>
<proteinExistence type="predicted"/>
<protein>
    <submittedName>
        <fullName evidence="5">Putative Saccharopine dehydrogenase</fullName>
    </submittedName>
</protein>
<dbReference type="OrthoDB" id="10059875at2759"/>
<evidence type="ECO:0000313" key="6">
    <source>
        <dbReference type="Proteomes" id="UP000193986"/>
    </source>
</evidence>
<evidence type="ECO:0000313" key="5">
    <source>
        <dbReference type="EMBL" id="ORY32502.1"/>
    </source>
</evidence>
<dbReference type="GO" id="GO:0005737">
    <property type="term" value="C:cytoplasm"/>
    <property type="evidence" value="ECO:0007669"/>
    <property type="project" value="TreeGrafter"/>
</dbReference>
<keyword evidence="6" id="KW-1185">Reference proteome</keyword>
<keyword evidence="3" id="KW-0457">Lysine biosynthesis</keyword>
<dbReference type="InterPro" id="IPR032095">
    <property type="entry name" value="Sacchrp_dh-like_C"/>
</dbReference>
<dbReference type="Gene3D" id="1.10.1870.10">
    <property type="entry name" value="Domain 3, Saccharopine reductase"/>
    <property type="match status" value="1"/>
</dbReference>
<organism evidence="5 6">
    <name type="scientific">Naematelia encephala</name>
    <dbReference type="NCBI Taxonomy" id="71784"/>
    <lineage>
        <taxon>Eukaryota</taxon>
        <taxon>Fungi</taxon>
        <taxon>Dikarya</taxon>
        <taxon>Basidiomycota</taxon>
        <taxon>Agaricomycotina</taxon>
        <taxon>Tremellomycetes</taxon>
        <taxon>Tremellales</taxon>
        <taxon>Naemateliaceae</taxon>
        <taxon>Naematelia</taxon>
    </lineage>
</organism>
<name>A0A1Y2BCE3_9TREE</name>
<dbReference type="InterPro" id="IPR005097">
    <property type="entry name" value="Sacchrp_dh_NADP-bd"/>
</dbReference>
<evidence type="ECO:0000259" key="4">
    <source>
        <dbReference type="SMART" id="SM01003"/>
    </source>
</evidence>
<keyword evidence="3" id="KW-0028">Amino-acid biosynthesis</keyword>
<dbReference type="InterPro" id="IPR007886">
    <property type="entry name" value="AlaDH/PNT_N"/>
</dbReference>
<dbReference type="EMBL" id="MCFC01000009">
    <property type="protein sequence ID" value="ORY32502.1"/>
    <property type="molecule type" value="Genomic_DNA"/>
</dbReference>
<dbReference type="InParanoid" id="A0A1Y2BCE3"/>
<evidence type="ECO:0000256" key="3">
    <source>
        <dbReference type="ARBA" id="ARBA00023154"/>
    </source>
</evidence>
<dbReference type="Gene3D" id="3.40.50.720">
    <property type="entry name" value="NAD(P)-binding Rossmann-like Domain"/>
    <property type="match status" value="2"/>
</dbReference>
<dbReference type="Pfam" id="PF05222">
    <property type="entry name" value="AlaDh_PNT_N"/>
    <property type="match status" value="1"/>
</dbReference>
<dbReference type="GO" id="GO:0019878">
    <property type="term" value="P:lysine biosynthetic process via aminoadipic acid"/>
    <property type="evidence" value="ECO:0007669"/>
    <property type="project" value="TreeGrafter"/>
</dbReference>